<name>A0ABW7WHN1_9NOCA</name>
<organism evidence="1 2">
    <name type="scientific">Nocardia beijingensis</name>
    <dbReference type="NCBI Taxonomy" id="95162"/>
    <lineage>
        <taxon>Bacteria</taxon>
        <taxon>Bacillati</taxon>
        <taxon>Actinomycetota</taxon>
        <taxon>Actinomycetes</taxon>
        <taxon>Mycobacteriales</taxon>
        <taxon>Nocardiaceae</taxon>
        <taxon>Nocardia</taxon>
    </lineage>
</organism>
<dbReference type="CDD" id="cd09731">
    <property type="entry name" value="Cse2_I-E"/>
    <property type="match status" value="1"/>
</dbReference>
<gene>
    <name evidence="1" type="primary">casB</name>
    <name evidence="1" type="synonym">cse2</name>
    <name evidence="1" type="ORF">ACH47G_18570</name>
</gene>
<dbReference type="InterPro" id="IPR013382">
    <property type="entry name" value="CRISPR-assoc_prot_Cse2"/>
</dbReference>
<protein>
    <submittedName>
        <fullName evidence="1">Type I-E CRISPR-associated protein Cse2/CasB</fullName>
    </submittedName>
</protein>
<dbReference type="InterPro" id="IPR038287">
    <property type="entry name" value="Cse2_sf"/>
</dbReference>
<accession>A0ABW7WHN1</accession>
<dbReference type="RefSeq" id="WP_396947103.1">
    <property type="nucleotide sequence ID" value="NZ_JBIRXV010000003.1"/>
</dbReference>
<keyword evidence="2" id="KW-1185">Reference proteome</keyword>
<dbReference type="NCBIfam" id="TIGR02548">
    <property type="entry name" value="casB_cse2"/>
    <property type="match status" value="1"/>
</dbReference>
<comment type="caution">
    <text evidence="1">The sequence shown here is derived from an EMBL/GenBank/DDBJ whole genome shotgun (WGS) entry which is preliminary data.</text>
</comment>
<sequence>MANAPTSRGERETALADYVGEKITALQDRYRRRDSEALAAMARLRRGVGGRPGADPALWELTLADLQEKIEVRQTMTRAEHDGASTVWERAAYDAITLHALHQQSRSDRMHRRGPTIGTATAALGVRAGAQDAVRARFHALGTASDHDARLIHLRGLISQLRSYDIALDYARLAVDLCRLDDGTYAERVLLSWGRDYHRKPAATPKTSDAPAPGDQQ</sequence>
<dbReference type="Gene3D" id="1.10.520.40">
    <property type="entry name" value="CRISPR-associated protein Cse2"/>
    <property type="match status" value="1"/>
</dbReference>
<dbReference type="Pfam" id="PF09485">
    <property type="entry name" value="CRISPR_Cse2"/>
    <property type="match status" value="1"/>
</dbReference>
<evidence type="ECO:0000313" key="1">
    <source>
        <dbReference type="EMBL" id="MFI2322491.1"/>
    </source>
</evidence>
<dbReference type="Proteomes" id="UP001611450">
    <property type="component" value="Unassembled WGS sequence"/>
</dbReference>
<proteinExistence type="predicted"/>
<evidence type="ECO:0000313" key="2">
    <source>
        <dbReference type="Proteomes" id="UP001611450"/>
    </source>
</evidence>
<reference evidence="1 2" key="1">
    <citation type="submission" date="2024-10" db="EMBL/GenBank/DDBJ databases">
        <title>The Natural Products Discovery Center: Release of the First 8490 Sequenced Strains for Exploring Actinobacteria Biosynthetic Diversity.</title>
        <authorList>
            <person name="Kalkreuter E."/>
            <person name="Kautsar S.A."/>
            <person name="Yang D."/>
            <person name="Bader C.D."/>
            <person name="Teijaro C.N."/>
            <person name="Fluegel L."/>
            <person name="Davis C.M."/>
            <person name="Simpson J.R."/>
            <person name="Lauterbach L."/>
            <person name="Steele A.D."/>
            <person name="Gui C."/>
            <person name="Meng S."/>
            <person name="Li G."/>
            <person name="Viehrig K."/>
            <person name="Ye F."/>
            <person name="Su P."/>
            <person name="Kiefer A.F."/>
            <person name="Nichols A."/>
            <person name="Cepeda A.J."/>
            <person name="Yan W."/>
            <person name="Fan B."/>
            <person name="Jiang Y."/>
            <person name="Adhikari A."/>
            <person name="Zheng C.-J."/>
            <person name="Schuster L."/>
            <person name="Cowan T.M."/>
            <person name="Smanski M.J."/>
            <person name="Chevrette M.G."/>
            <person name="De Carvalho L.P.S."/>
            <person name="Shen B."/>
        </authorList>
    </citation>
    <scope>NUCLEOTIDE SEQUENCE [LARGE SCALE GENOMIC DNA]</scope>
    <source>
        <strain evidence="1 2">NPDC019626</strain>
    </source>
</reference>
<dbReference type="EMBL" id="JBIRXV010000003">
    <property type="protein sequence ID" value="MFI2322491.1"/>
    <property type="molecule type" value="Genomic_DNA"/>
</dbReference>